<accession>A0A134B9R5</accession>
<keyword evidence="1" id="KW-0238">DNA-binding</keyword>
<comment type="caution">
    <text evidence="3">The sequence shown here is derived from an EMBL/GenBank/DDBJ whole genome shotgun (WGS) entry which is preliminary data.</text>
</comment>
<dbReference type="PANTHER" id="PTHR30204:SF15">
    <property type="entry name" value="BLL5018 PROTEIN"/>
    <property type="match status" value="1"/>
</dbReference>
<name>A0A134B9R5_9PORP</name>
<dbReference type="STRING" id="322095.HMPREF3185_00798"/>
<evidence type="ECO:0000256" key="1">
    <source>
        <dbReference type="ARBA" id="ARBA00023125"/>
    </source>
</evidence>
<feature type="domain" description="HTH merR-type" evidence="2">
    <location>
        <begin position="6"/>
        <end position="76"/>
    </location>
</feature>
<dbReference type="GO" id="GO:0003677">
    <property type="term" value="F:DNA binding"/>
    <property type="evidence" value="ECO:0007669"/>
    <property type="project" value="UniProtKB-KW"/>
</dbReference>
<dbReference type="PATRIC" id="fig|322095.3.peg.787"/>
<dbReference type="PROSITE" id="PS50937">
    <property type="entry name" value="HTH_MERR_2"/>
    <property type="match status" value="1"/>
</dbReference>
<dbReference type="Proteomes" id="UP000070224">
    <property type="component" value="Unassembled WGS sequence"/>
</dbReference>
<dbReference type="InterPro" id="IPR047057">
    <property type="entry name" value="MerR_fam"/>
</dbReference>
<evidence type="ECO:0000313" key="3">
    <source>
        <dbReference type="EMBL" id="KXB76687.1"/>
    </source>
</evidence>
<dbReference type="InterPro" id="IPR000551">
    <property type="entry name" value="MerR-type_HTH_dom"/>
</dbReference>
<evidence type="ECO:0000259" key="2">
    <source>
        <dbReference type="PROSITE" id="PS50937"/>
    </source>
</evidence>
<dbReference type="OrthoDB" id="9810140at2"/>
<dbReference type="SUPFAM" id="SSF46955">
    <property type="entry name" value="Putative DNA-binding domain"/>
    <property type="match status" value="1"/>
</dbReference>
<proteinExistence type="predicted"/>
<dbReference type="PANTHER" id="PTHR30204">
    <property type="entry name" value="REDOX-CYCLING DRUG-SENSING TRANSCRIPTIONAL ACTIVATOR SOXR"/>
    <property type="match status" value="1"/>
</dbReference>
<organism evidence="3 4">
    <name type="scientific">Porphyromonas somerae</name>
    <dbReference type="NCBI Taxonomy" id="322095"/>
    <lineage>
        <taxon>Bacteria</taxon>
        <taxon>Pseudomonadati</taxon>
        <taxon>Bacteroidota</taxon>
        <taxon>Bacteroidia</taxon>
        <taxon>Bacteroidales</taxon>
        <taxon>Porphyromonadaceae</taxon>
        <taxon>Porphyromonas</taxon>
    </lineage>
</organism>
<keyword evidence="4" id="KW-1185">Reference proteome</keyword>
<reference evidence="4" key="1">
    <citation type="submission" date="2016-01" db="EMBL/GenBank/DDBJ databases">
        <authorList>
            <person name="Mitreva M."/>
            <person name="Pepin K.H."/>
            <person name="Mihindukulasuriya K.A."/>
            <person name="Fulton R."/>
            <person name="Fronick C."/>
            <person name="O'Laughlin M."/>
            <person name="Miner T."/>
            <person name="Herter B."/>
            <person name="Rosa B.A."/>
            <person name="Cordes M."/>
            <person name="Tomlinson C."/>
            <person name="Wollam A."/>
            <person name="Palsikar V.B."/>
            <person name="Mardis E.R."/>
            <person name="Wilson R.K."/>
        </authorList>
    </citation>
    <scope>NUCLEOTIDE SEQUENCE [LARGE SCALE GENOMIC DNA]</scope>
    <source>
        <strain evidence="4">KA00683</strain>
    </source>
</reference>
<dbReference type="InterPro" id="IPR009061">
    <property type="entry name" value="DNA-bd_dom_put_sf"/>
</dbReference>
<dbReference type="GO" id="GO:0003700">
    <property type="term" value="F:DNA-binding transcription factor activity"/>
    <property type="evidence" value="ECO:0007669"/>
    <property type="project" value="InterPro"/>
</dbReference>
<evidence type="ECO:0000313" key="4">
    <source>
        <dbReference type="Proteomes" id="UP000070224"/>
    </source>
</evidence>
<dbReference type="SMART" id="SM00422">
    <property type="entry name" value="HTH_MERR"/>
    <property type="match status" value="1"/>
</dbReference>
<dbReference type="AlphaFoldDB" id="A0A134B9R5"/>
<dbReference type="EMBL" id="LSDK01000057">
    <property type="protein sequence ID" value="KXB76687.1"/>
    <property type="molecule type" value="Genomic_DNA"/>
</dbReference>
<dbReference type="RefSeq" id="WP_060935211.1">
    <property type="nucleotide sequence ID" value="NZ_KQ960437.1"/>
</dbReference>
<protein>
    <submittedName>
        <fullName evidence="3">Transcriptional regulator, MerR family</fullName>
    </submittedName>
</protein>
<gene>
    <name evidence="3" type="ORF">HMPREF3185_00798</name>
</gene>
<sequence>MAKRLFYRIKEVAHQLGEPVSTVRYWETVFPQVSPHISPKGVRQYTERDIETLRTIQLLLREKGMTIEGANAQLRVRQSSLESRADTLLRLRQIRQQLDELRKALG</sequence>
<dbReference type="Pfam" id="PF13411">
    <property type="entry name" value="MerR_1"/>
    <property type="match status" value="1"/>
</dbReference>
<dbReference type="Gene3D" id="1.10.1660.10">
    <property type="match status" value="1"/>
</dbReference>